<sequence>MIQHLPDGTVKLVIKNAKPEDVGTYTVEAFNPAGKVKSEAPLKFAEEKEVEEIKTEPSEPVPRFEIPLQPQTIKPGQTAIFEAKVAVYSQPQVQWFKDDKPIQPTSNLLIEQRPDGTLKLTIQNAKPEDVGNYRVTVATKAGKVESEAPLKYAEEKPVEEMVDETQQIKPLFIHPLKTQAVKEGENVTFECKINETSHPQIQWYRDNVPIDTKPNLLIEHRPDGTLRLTIKKVKSEDIGNYRCEAVNKVGKAETEAPLKYAQLIDLKIPGEELEVYDEEIAEEPQKVKVIQDKSTAAVETIAHTRAEYVVIQ</sequence>
<evidence type="ECO:0000313" key="1">
    <source>
        <dbReference type="Proteomes" id="UP000887576"/>
    </source>
</evidence>
<dbReference type="Proteomes" id="UP000887576">
    <property type="component" value="Unplaced"/>
</dbReference>
<accession>A0AC34R2J0</accession>
<organism evidence="1 2">
    <name type="scientific">Panagrolaimus sp. JU765</name>
    <dbReference type="NCBI Taxonomy" id="591449"/>
    <lineage>
        <taxon>Eukaryota</taxon>
        <taxon>Metazoa</taxon>
        <taxon>Ecdysozoa</taxon>
        <taxon>Nematoda</taxon>
        <taxon>Chromadorea</taxon>
        <taxon>Rhabditida</taxon>
        <taxon>Tylenchina</taxon>
        <taxon>Panagrolaimomorpha</taxon>
        <taxon>Panagrolaimoidea</taxon>
        <taxon>Panagrolaimidae</taxon>
        <taxon>Panagrolaimus</taxon>
    </lineage>
</organism>
<proteinExistence type="predicted"/>
<name>A0AC34R2J0_9BILA</name>
<evidence type="ECO:0000313" key="2">
    <source>
        <dbReference type="WBParaSite" id="JU765_v2.g2898.t1"/>
    </source>
</evidence>
<dbReference type="WBParaSite" id="JU765_v2.g2898.t1">
    <property type="protein sequence ID" value="JU765_v2.g2898.t1"/>
    <property type="gene ID" value="JU765_v2.g2898"/>
</dbReference>
<protein>
    <submittedName>
        <fullName evidence="2">Ig-like domain-containing protein</fullName>
    </submittedName>
</protein>
<reference evidence="2" key="1">
    <citation type="submission" date="2022-11" db="UniProtKB">
        <authorList>
            <consortium name="WormBaseParasite"/>
        </authorList>
    </citation>
    <scope>IDENTIFICATION</scope>
</reference>